<dbReference type="OrthoDB" id="2607721at2"/>
<accession>A0A1A5YUG6</accession>
<sequence>MKSKAYLSGLLLLVITILTACTSGSALNNSVKKQIVEHIKTVEESEYDLIYFNKSYTQYHKAINEMVSEQYWASTGDDIVFGYDNETYTKDALTTMPQEEYDRHKERMLNVIRQMGMDKLDTTVRISEVYEGKESSQANVYTLEIKELKGEPFTAMTKKYALEKRSENWLITKVEQDKLSFGNDLTAEEVEKEIKNLDYQVHEGKAIDYPTVIVLSGVGK</sequence>
<dbReference type="Proteomes" id="UP000092024">
    <property type="component" value="Unassembled WGS sequence"/>
</dbReference>
<dbReference type="RefSeq" id="WP_068678599.1">
    <property type="nucleotide sequence ID" value="NZ_LYPA01000020.1"/>
</dbReference>
<evidence type="ECO:0000256" key="1">
    <source>
        <dbReference type="SAM" id="SignalP"/>
    </source>
</evidence>
<dbReference type="PROSITE" id="PS51257">
    <property type="entry name" value="PROKAR_LIPOPROTEIN"/>
    <property type="match status" value="1"/>
</dbReference>
<evidence type="ECO:0000313" key="3">
    <source>
        <dbReference type="Proteomes" id="UP000092024"/>
    </source>
</evidence>
<feature type="signal peptide" evidence="1">
    <location>
        <begin position="1"/>
        <end position="20"/>
    </location>
</feature>
<evidence type="ECO:0008006" key="4">
    <source>
        <dbReference type="Google" id="ProtNLM"/>
    </source>
</evidence>
<organism evidence="2 3">
    <name type="scientific">Paenibacillus oryzae</name>
    <dbReference type="NCBI Taxonomy" id="1844972"/>
    <lineage>
        <taxon>Bacteria</taxon>
        <taxon>Bacillati</taxon>
        <taxon>Bacillota</taxon>
        <taxon>Bacilli</taxon>
        <taxon>Bacillales</taxon>
        <taxon>Paenibacillaceae</taxon>
        <taxon>Paenibacillus</taxon>
    </lineage>
</organism>
<evidence type="ECO:0000313" key="2">
    <source>
        <dbReference type="EMBL" id="OBR69204.1"/>
    </source>
</evidence>
<gene>
    <name evidence="2" type="ORF">A7K91_00250</name>
</gene>
<comment type="caution">
    <text evidence="2">The sequence shown here is derived from an EMBL/GenBank/DDBJ whole genome shotgun (WGS) entry which is preliminary data.</text>
</comment>
<keyword evidence="1" id="KW-0732">Signal</keyword>
<dbReference type="AlphaFoldDB" id="A0A1A5YUG6"/>
<reference evidence="2 3" key="1">
    <citation type="submission" date="2016-05" db="EMBL/GenBank/DDBJ databases">
        <title>Paenibacillus oryzae. sp. nov., isolated from the rice root.</title>
        <authorList>
            <person name="Zhang J."/>
            <person name="Zhang X."/>
        </authorList>
    </citation>
    <scope>NUCLEOTIDE SEQUENCE [LARGE SCALE GENOMIC DNA]</scope>
    <source>
        <strain evidence="2 3">1DrF-4</strain>
    </source>
</reference>
<dbReference type="STRING" id="1844972.A7K91_00250"/>
<feature type="chain" id="PRO_5039521364" description="SnoaL-like domain-containing protein" evidence="1">
    <location>
        <begin position="21"/>
        <end position="220"/>
    </location>
</feature>
<keyword evidence="3" id="KW-1185">Reference proteome</keyword>
<proteinExistence type="predicted"/>
<dbReference type="EMBL" id="LYPA01000020">
    <property type="protein sequence ID" value="OBR69204.1"/>
    <property type="molecule type" value="Genomic_DNA"/>
</dbReference>
<name>A0A1A5YUG6_9BACL</name>
<protein>
    <recommendedName>
        <fullName evidence="4">SnoaL-like domain-containing protein</fullName>
    </recommendedName>
</protein>